<accession>A0A1S3VVW4</accession>
<evidence type="ECO:0000313" key="2">
    <source>
        <dbReference type="Proteomes" id="UP000087766"/>
    </source>
</evidence>
<proteinExistence type="predicted"/>
<dbReference type="InterPro" id="IPR054722">
    <property type="entry name" value="PolX-like_BBD"/>
</dbReference>
<evidence type="ECO:0000313" key="3">
    <source>
        <dbReference type="RefSeq" id="XP_014522204.1"/>
    </source>
</evidence>
<dbReference type="Pfam" id="PF22936">
    <property type="entry name" value="Pol_BBD"/>
    <property type="match status" value="1"/>
</dbReference>
<dbReference type="KEGG" id="vra:106778730"/>
<organism evidence="2 3">
    <name type="scientific">Vigna radiata var. radiata</name>
    <name type="common">Mung bean</name>
    <name type="synonym">Phaseolus aureus</name>
    <dbReference type="NCBI Taxonomy" id="3916"/>
    <lineage>
        <taxon>Eukaryota</taxon>
        <taxon>Viridiplantae</taxon>
        <taxon>Streptophyta</taxon>
        <taxon>Embryophyta</taxon>
        <taxon>Tracheophyta</taxon>
        <taxon>Spermatophyta</taxon>
        <taxon>Magnoliopsida</taxon>
        <taxon>eudicotyledons</taxon>
        <taxon>Gunneridae</taxon>
        <taxon>Pentapetalae</taxon>
        <taxon>rosids</taxon>
        <taxon>fabids</taxon>
        <taxon>Fabales</taxon>
        <taxon>Fabaceae</taxon>
        <taxon>Papilionoideae</taxon>
        <taxon>50 kb inversion clade</taxon>
        <taxon>NPAAA clade</taxon>
        <taxon>indigoferoid/millettioid clade</taxon>
        <taxon>Phaseoleae</taxon>
        <taxon>Vigna</taxon>
    </lineage>
</organism>
<reference evidence="3" key="1">
    <citation type="submission" date="2025-08" db="UniProtKB">
        <authorList>
            <consortium name="RefSeq"/>
        </authorList>
    </citation>
    <scope>IDENTIFICATION</scope>
    <source>
        <tissue evidence="3">Leaf</tissue>
    </source>
</reference>
<dbReference type="OrthoDB" id="2015125at2759"/>
<keyword evidence="2" id="KW-1185">Reference proteome</keyword>
<name>A0A1S3VVW4_VIGRR</name>
<feature type="domain" description="Retrovirus-related Pol polyprotein from transposon TNT 1-94-like beta-barrel" evidence="1">
    <location>
        <begin position="30"/>
        <end position="110"/>
    </location>
</feature>
<evidence type="ECO:0000259" key="1">
    <source>
        <dbReference type="Pfam" id="PF22936"/>
    </source>
</evidence>
<gene>
    <name evidence="3" type="primary">LOC106778730</name>
</gene>
<dbReference type="AlphaFoldDB" id="A0A1S3VVW4"/>
<sequence length="135" mass="15673">MRQTGVRETTKSEYVSLSGETNHTNDEASWYLDIGCSNHMTGRRDWLLDLDTSIKSIVRFADDSIIKPEGSSKVLITRKDEKVVYMHNLLYVPMMKNNLLSLGQLLEKRYTMNLQQRHVEVFNEKQRLVLKAPLT</sequence>
<dbReference type="RefSeq" id="XP_014522204.1">
    <property type="nucleotide sequence ID" value="XM_014666718.1"/>
</dbReference>
<protein>
    <submittedName>
        <fullName evidence="3">Uncharacterized protein LOC106778730</fullName>
    </submittedName>
</protein>
<dbReference type="Proteomes" id="UP000087766">
    <property type="component" value="Unplaced"/>
</dbReference>
<dbReference type="GeneID" id="106778730"/>